<comment type="similarity">
    <text evidence="1">Belongs to the GSP E family.</text>
</comment>
<evidence type="ECO:0000313" key="6">
    <source>
        <dbReference type="Proteomes" id="UP000218890"/>
    </source>
</evidence>
<dbReference type="GO" id="GO:0005886">
    <property type="term" value="C:plasma membrane"/>
    <property type="evidence" value="ECO:0007669"/>
    <property type="project" value="TreeGrafter"/>
</dbReference>
<dbReference type="SMART" id="SM00382">
    <property type="entry name" value="AAA"/>
    <property type="match status" value="1"/>
</dbReference>
<gene>
    <name evidence="5" type="ORF">HH1059_17240</name>
</gene>
<evidence type="ECO:0000256" key="2">
    <source>
        <dbReference type="ARBA" id="ARBA00022741"/>
    </source>
</evidence>
<dbReference type="PANTHER" id="PTHR30258">
    <property type="entry name" value="TYPE II SECRETION SYSTEM PROTEIN GSPE-RELATED"/>
    <property type="match status" value="1"/>
</dbReference>
<keyword evidence="2" id="KW-0547">Nucleotide-binding</keyword>
<dbReference type="CDD" id="cd01129">
    <property type="entry name" value="PulE-GspE-like"/>
    <property type="match status" value="1"/>
</dbReference>
<sequence length="385" mass="42500">MDDDRATVRFVERMIADAVARRASDIHLQPEHDHCRLRLRIDGLLREAEPPPSNLSERIIARLKLLSGMDVAERRQPQDGRLQVALGKAKYVQFRTSTCPANNGEKLVLRLIEQHGPRDICELGLAPEVQRRFEEALARPEGLILVTGPTGSGKSATLHAALRHLNTPERNICTVEDPVEMSTPGITQVGVNRRAELGFAEALRAFLRQDPDVIMIGEIRDAETASIAVKAAQTGHLVLSTLHTRSAVGAVERLARMGIPYHDLASSLSLIIAQRLVRCRCQQCNTALPSQQQDCLVAEQPAEYNAKAHKDCCHDGYSGRRAVFEALPMFEQIRDAISAEQTTRELVTHVNRLGIEDLATAGMRLVSDGVTTASEIRRATATTWL</sequence>
<accession>A0A110B5K6</accession>
<dbReference type="Pfam" id="PF00437">
    <property type="entry name" value="T2SSE"/>
    <property type="match status" value="1"/>
</dbReference>
<evidence type="ECO:0000256" key="3">
    <source>
        <dbReference type="ARBA" id="ARBA00022840"/>
    </source>
</evidence>
<dbReference type="RefSeq" id="WP_096409800.1">
    <property type="nucleotide sequence ID" value="NZ_AP017372.2"/>
</dbReference>
<dbReference type="GO" id="GO:0005524">
    <property type="term" value="F:ATP binding"/>
    <property type="evidence" value="ECO:0007669"/>
    <property type="project" value="UniProtKB-KW"/>
</dbReference>
<evidence type="ECO:0000313" key="5">
    <source>
        <dbReference type="EMBL" id="BAU58436.1"/>
    </source>
</evidence>
<protein>
    <submittedName>
        <fullName evidence="5">Type IV fimbrial assembly</fullName>
    </submittedName>
</protein>
<dbReference type="AlphaFoldDB" id="A0A110B5K6"/>
<keyword evidence="6" id="KW-1185">Reference proteome</keyword>
<dbReference type="GO" id="GO:0016887">
    <property type="term" value="F:ATP hydrolysis activity"/>
    <property type="evidence" value="ECO:0007669"/>
    <property type="project" value="TreeGrafter"/>
</dbReference>
<dbReference type="Gene3D" id="3.30.450.90">
    <property type="match status" value="1"/>
</dbReference>
<evidence type="ECO:0000256" key="1">
    <source>
        <dbReference type="ARBA" id="ARBA00006611"/>
    </source>
</evidence>
<dbReference type="InterPro" id="IPR027417">
    <property type="entry name" value="P-loop_NTPase"/>
</dbReference>
<name>A0A110B5K6_HALHR</name>
<dbReference type="Proteomes" id="UP000218890">
    <property type="component" value="Chromosome"/>
</dbReference>
<dbReference type="OrthoDB" id="9804785at2"/>
<dbReference type="PANTHER" id="PTHR30258:SF1">
    <property type="entry name" value="PROTEIN TRANSPORT PROTEIN HOFB HOMOLOG"/>
    <property type="match status" value="1"/>
</dbReference>
<dbReference type="InterPro" id="IPR003593">
    <property type="entry name" value="AAA+_ATPase"/>
</dbReference>
<organism evidence="5 6">
    <name type="scientific">Halorhodospira halochloris</name>
    <name type="common">Ectothiorhodospira halochloris</name>
    <dbReference type="NCBI Taxonomy" id="1052"/>
    <lineage>
        <taxon>Bacteria</taxon>
        <taxon>Pseudomonadati</taxon>
        <taxon>Pseudomonadota</taxon>
        <taxon>Gammaproteobacteria</taxon>
        <taxon>Chromatiales</taxon>
        <taxon>Ectothiorhodospiraceae</taxon>
        <taxon>Halorhodospira</taxon>
    </lineage>
</organism>
<dbReference type="InterPro" id="IPR001482">
    <property type="entry name" value="T2SS/T4SS_dom"/>
</dbReference>
<reference evidence="5" key="1">
    <citation type="submission" date="2016-02" db="EMBL/GenBank/DDBJ databases">
        <title>Halorhodospira halochloris DSM-1059 complete genome, version 2.</title>
        <authorList>
            <person name="Tsukatani Y."/>
        </authorList>
    </citation>
    <scope>NUCLEOTIDE SEQUENCE</scope>
    <source>
        <strain evidence="5">DSM 1059</strain>
    </source>
</reference>
<dbReference type="Gene3D" id="3.40.50.300">
    <property type="entry name" value="P-loop containing nucleotide triphosphate hydrolases"/>
    <property type="match status" value="1"/>
</dbReference>
<dbReference type="PROSITE" id="PS00662">
    <property type="entry name" value="T2SP_E"/>
    <property type="match status" value="1"/>
</dbReference>
<feature type="domain" description="Bacterial type II secretion system protein E" evidence="4">
    <location>
        <begin position="207"/>
        <end position="221"/>
    </location>
</feature>
<dbReference type="EMBL" id="AP017372">
    <property type="protein sequence ID" value="BAU58436.1"/>
    <property type="molecule type" value="Genomic_DNA"/>
</dbReference>
<evidence type="ECO:0000259" key="4">
    <source>
        <dbReference type="PROSITE" id="PS00662"/>
    </source>
</evidence>
<dbReference type="KEGG" id="hhk:HH1059_17240"/>
<proteinExistence type="inferred from homology"/>
<keyword evidence="3" id="KW-0067">ATP-binding</keyword>
<dbReference type="SUPFAM" id="SSF52540">
    <property type="entry name" value="P-loop containing nucleoside triphosphate hydrolases"/>
    <property type="match status" value="1"/>
</dbReference>